<dbReference type="EMBL" id="BPLQ01004414">
    <property type="protein sequence ID" value="GIY07900.1"/>
    <property type="molecule type" value="Genomic_DNA"/>
</dbReference>
<dbReference type="Proteomes" id="UP001054837">
    <property type="component" value="Unassembled WGS sequence"/>
</dbReference>
<sequence>MIEKKPTKGKPSEVDPSSSDSFETNQADGMPNARNFHTVICKQNLNEVDIHSPEDSTKDFSKEEKPFLEKHFIDKNALAPKQNVSGSSCARHTVKHRRSYPRNDSILKMDESKKELRKERRSNDVKDLLRMIHILGDPKGIGFVYQTLHKDNNIP</sequence>
<organism evidence="2 3">
    <name type="scientific">Caerostris darwini</name>
    <dbReference type="NCBI Taxonomy" id="1538125"/>
    <lineage>
        <taxon>Eukaryota</taxon>
        <taxon>Metazoa</taxon>
        <taxon>Ecdysozoa</taxon>
        <taxon>Arthropoda</taxon>
        <taxon>Chelicerata</taxon>
        <taxon>Arachnida</taxon>
        <taxon>Araneae</taxon>
        <taxon>Araneomorphae</taxon>
        <taxon>Entelegynae</taxon>
        <taxon>Araneoidea</taxon>
        <taxon>Araneidae</taxon>
        <taxon>Caerostris</taxon>
    </lineage>
</organism>
<keyword evidence="3" id="KW-1185">Reference proteome</keyword>
<feature type="region of interest" description="Disordered" evidence="1">
    <location>
        <begin position="78"/>
        <end position="120"/>
    </location>
</feature>
<accession>A0AAV4QFJ9</accession>
<feature type="compositionally biased region" description="Polar residues" evidence="1">
    <location>
        <begin position="15"/>
        <end position="27"/>
    </location>
</feature>
<reference evidence="2 3" key="1">
    <citation type="submission" date="2021-06" db="EMBL/GenBank/DDBJ databases">
        <title>Caerostris darwini draft genome.</title>
        <authorList>
            <person name="Kono N."/>
            <person name="Arakawa K."/>
        </authorList>
    </citation>
    <scope>NUCLEOTIDE SEQUENCE [LARGE SCALE GENOMIC DNA]</scope>
</reference>
<feature type="region of interest" description="Disordered" evidence="1">
    <location>
        <begin position="1"/>
        <end position="35"/>
    </location>
</feature>
<feature type="compositionally biased region" description="Basic and acidic residues" evidence="1">
    <location>
        <begin position="105"/>
        <end position="120"/>
    </location>
</feature>
<protein>
    <submittedName>
        <fullName evidence="2">Uncharacterized protein</fullName>
    </submittedName>
</protein>
<evidence type="ECO:0000313" key="3">
    <source>
        <dbReference type="Proteomes" id="UP001054837"/>
    </source>
</evidence>
<feature type="compositionally biased region" description="Basic and acidic residues" evidence="1">
    <location>
        <begin position="1"/>
        <end position="13"/>
    </location>
</feature>
<evidence type="ECO:0000313" key="2">
    <source>
        <dbReference type="EMBL" id="GIY07900.1"/>
    </source>
</evidence>
<gene>
    <name evidence="2" type="ORF">CDAR_292471</name>
</gene>
<comment type="caution">
    <text evidence="2">The sequence shown here is derived from an EMBL/GenBank/DDBJ whole genome shotgun (WGS) entry which is preliminary data.</text>
</comment>
<proteinExistence type="predicted"/>
<name>A0AAV4QFJ9_9ARAC</name>
<evidence type="ECO:0000256" key="1">
    <source>
        <dbReference type="SAM" id="MobiDB-lite"/>
    </source>
</evidence>
<dbReference type="AlphaFoldDB" id="A0AAV4QFJ9"/>